<dbReference type="OrthoDB" id="5413269at2759"/>
<dbReference type="EMBL" id="CDMC01000004">
    <property type="protein sequence ID" value="CEL03979.1"/>
    <property type="molecule type" value="Genomic_DNA"/>
</dbReference>
<proteinExistence type="predicted"/>
<keyword evidence="2" id="KW-1185">Reference proteome</keyword>
<dbReference type="AlphaFoldDB" id="A0A0U5FWV6"/>
<dbReference type="STRING" id="454130.A0A0U5FWV6"/>
<name>A0A0U5FWV6_ASPCI</name>
<evidence type="ECO:0000313" key="1">
    <source>
        <dbReference type="EMBL" id="CEL03979.1"/>
    </source>
</evidence>
<evidence type="ECO:0000313" key="2">
    <source>
        <dbReference type="Proteomes" id="UP000054771"/>
    </source>
</evidence>
<dbReference type="Proteomes" id="UP000054771">
    <property type="component" value="Unassembled WGS sequence"/>
</dbReference>
<protein>
    <submittedName>
        <fullName evidence="1">Uncharacterized protein</fullName>
    </submittedName>
</protein>
<reference evidence="2" key="1">
    <citation type="journal article" date="2016" name="Genome Announc.">
        <title>Draft genome sequences of fungus Aspergillus calidoustus.</title>
        <authorList>
            <person name="Horn F."/>
            <person name="Linde J."/>
            <person name="Mattern D.J."/>
            <person name="Walther G."/>
            <person name="Guthke R."/>
            <person name="Scherlach K."/>
            <person name="Martin K."/>
            <person name="Brakhage A.A."/>
            <person name="Petzke L."/>
            <person name="Valiante V."/>
        </authorList>
    </citation>
    <scope>NUCLEOTIDE SEQUENCE [LARGE SCALE GENOMIC DNA]</scope>
    <source>
        <strain evidence="2">SF006504</strain>
    </source>
</reference>
<accession>A0A0U5FWV6</accession>
<organism evidence="1 2">
    <name type="scientific">Aspergillus calidoustus</name>
    <dbReference type="NCBI Taxonomy" id="454130"/>
    <lineage>
        <taxon>Eukaryota</taxon>
        <taxon>Fungi</taxon>
        <taxon>Dikarya</taxon>
        <taxon>Ascomycota</taxon>
        <taxon>Pezizomycotina</taxon>
        <taxon>Eurotiomycetes</taxon>
        <taxon>Eurotiomycetidae</taxon>
        <taxon>Eurotiales</taxon>
        <taxon>Aspergillaceae</taxon>
        <taxon>Aspergillus</taxon>
        <taxon>Aspergillus subgen. Nidulantes</taxon>
    </lineage>
</organism>
<gene>
    <name evidence="1" type="ORF">ASPCAL05113</name>
</gene>
<dbReference type="OMA" id="FEMTDEF"/>
<sequence>MPNQYKITIVNNTGAPQNYCFFSASPIVSGGTSGEIWSNILKAANNTPNGARASLDIWQNYYAICGNYEGKPEQGVRVSVSKSVPITLGSKSSGIVMMGSTVALNVIEKETCDLGPPSNPGGGKIGNFQMTTASNQFTYQDAVNNNLLVGIANSKDGDIFHAMGTFTPYPSSTYQIQPQMIYHVATGSRFDAGQLVKVEQQGSTIAVDFNQRGTNNVVLVHNDQMQFEFA</sequence>